<gene>
    <name evidence="1" type="ORF">QSH02_03870</name>
</gene>
<reference evidence="1" key="1">
    <citation type="submission" date="2023-06" db="EMBL/GenBank/DDBJ databases">
        <title>Acute promotion of culturable opportunistic pathogens and persistent increase of antibiotic resistance following antibiotic exposure in mouse gut microbiota.</title>
        <authorList>
            <person name="Li L."/>
            <person name="Wang B."/>
            <person name="Sun Y."/>
            <person name="Wang M."/>
            <person name="Xu H."/>
        </authorList>
    </citation>
    <scope>NUCLEOTIDE SEQUENCE</scope>
    <source>
        <strain evidence="1">EPA10_1</strain>
    </source>
</reference>
<dbReference type="AlphaFoldDB" id="A0AAW7CPM5"/>
<name>A0AAW7CPM5_9GAMM</name>
<proteinExistence type="predicted"/>
<sequence length="41" mass="4535">MTKYILFSFCLVLIYPLGVDLHLTGLTAIANDLNASEISTY</sequence>
<dbReference type="Proteomes" id="UP001224739">
    <property type="component" value="Unassembled WGS sequence"/>
</dbReference>
<dbReference type="EMBL" id="JASVWL010000001">
    <property type="protein sequence ID" value="MDL5353980.1"/>
    <property type="molecule type" value="Genomic_DNA"/>
</dbReference>
<evidence type="ECO:0000313" key="1">
    <source>
        <dbReference type="EMBL" id="MDL5353980.1"/>
    </source>
</evidence>
<comment type="caution">
    <text evidence="1">The sequence shown here is derived from an EMBL/GenBank/DDBJ whole genome shotgun (WGS) entry which is preliminary data.</text>
</comment>
<accession>A0AAW7CPM5</accession>
<organism evidence="1 2">
    <name type="scientific">Proteus faecis</name>
    <dbReference type="NCBI Taxonomy" id="2050967"/>
    <lineage>
        <taxon>Bacteria</taxon>
        <taxon>Pseudomonadati</taxon>
        <taxon>Pseudomonadota</taxon>
        <taxon>Gammaproteobacteria</taxon>
        <taxon>Enterobacterales</taxon>
        <taxon>Morganellaceae</taxon>
        <taxon>Proteus</taxon>
    </lineage>
</organism>
<protein>
    <submittedName>
        <fullName evidence="1">Uncharacterized protein</fullName>
    </submittedName>
</protein>
<evidence type="ECO:0000313" key="2">
    <source>
        <dbReference type="Proteomes" id="UP001224739"/>
    </source>
</evidence>